<accession>A0A146K1N8</accession>
<dbReference type="AlphaFoldDB" id="A0A146K1N8"/>
<gene>
    <name evidence="1" type="ORF">TPC1_17791</name>
</gene>
<organism evidence="1">
    <name type="scientific">Trepomonas sp. PC1</name>
    <dbReference type="NCBI Taxonomy" id="1076344"/>
    <lineage>
        <taxon>Eukaryota</taxon>
        <taxon>Metamonada</taxon>
        <taxon>Diplomonadida</taxon>
        <taxon>Hexamitidae</taxon>
        <taxon>Hexamitinae</taxon>
        <taxon>Trepomonas</taxon>
    </lineage>
</organism>
<name>A0A146K1N8_9EUKA</name>
<proteinExistence type="predicted"/>
<sequence length="181" mass="21663">MKQQEKFTDAIRYFVREKTGKHIKDKEVLMKILEEMDTKQRWGIWKIVSEVLNITTRQAHDYYHNTWCVQFFEDSKQFKQEVKQLFIDNLKNADEKAAKELAITQIMQKYPKKKIHRTSLQRMLNAFKDSKSCNEIKLEPLISKTIAEYQNIQKRNSPDYDPSSKDIQDILAELKKMMQVQ</sequence>
<evidence type="ECO:0000313" key="1">
    <source>
        <dbReference type="EMBL" id="JAP90802.1"/>
    </source>
</evidence>
<dbReference type="EMBL" id="GDID01005804">
    <property type="protein sequence ID" value="JAP90802.1"/>
    <property type="molecule type" value="Transcribed_RNA"/>
</dbReference>
<protein>
    <submittedName>
        <fullName evidence="1">Uncharacterized protein</fullName>
    </submittedName>
</protein>
<reference evidence="1" key="1">
    <citation type="submission" date="2015-07" db="EMBL/GenBank/DDBJ databases">
        <title>Adaptation to a free-living lifestyle via gene acquisitions in the diplomonad Trepomonas sp. PC1.</title>
        <authorList>
            <person name="Xu F."/>
            <person name="Jerlstrom-Hultqvist J."/>
            <person name="Kolisko M."/>
            <person name="Simpson A.G.B."/>
            <person name="Roger A.J."/>
            <person name="Svard S.G."/>
            <person name="Andersson J.O."/>
        </authorList>
    </citation>
    <scope>NUCLEOTIDE SEQUENCE</scope>
    <source>
        <strain evidence="1">PC1</strain>
    </source>
</reference>